<dbReference type="InterPro" id="IPR036388">
    <property type="entry name" value="WH-like_DNA-bd_sf"/>
</dbReference>
<evidence type="ECO:0000256" key="3">
    <source>
        <dbReference type="ARBA" id="ARBA00023163"/>
    </source>
</evidence>
<keyword evidence="6" id="KW-1185">Reference proteome</keyword>
<feature type="domain" description="HTH deoR-type" evidence="4">
    <location>
        <begin position="3"/>
        <end position="58"/>
    </location>
</feature>
<dbReference type="GO" id="GO:0003677">
    <property type="term" value="F:DNA binding"/>
    <property type="evidence" value="ECO:0007669"/>
    <property type="project" value="UniProtKB-KW"/>
</dbReference>
<dbReference type="InterPro" id="IPR037171">
    <property type="entry name" value="NagB/RpiA_transferase-like"/>
</dbReference>
<organism evidence="5 6">
    <name type="scientific">Paeniglutamicibacter antarcticus</name>
    <dbReference type="NCBI Taxonomy" id="494023"/>
    <lineage>
        <taxon>Bacteria</taxon>
        <taxon>Bacillati</taxon>
        <taxon>Actinomycetota</taxon>
        <taxon>Actinomycetes</taxon>
        <taxon>Micrococcales</taxon>
        <taxon>Micrococcaceae</taxon>
        <taxon>Paeniglutamicibacter</taxon>
    </lineage>
</organism>
<sequence length="267" mass="28455">MKREERLNAILEMLSQSGKVEVDEIVHRLEVSPATARRDLDSLAVASLLSRTHGGAVSNTVAYDLPVRYQKEEAAVQKHAIAVLAASMVSQEMVVGLSGGTTSSAIATQLGMRRDLVNESGRTTFTVVTNAVNIAAMLAVRTHVKVMVTGGVLNPRSYELVGPFAEQSLEKVTLDVAFVGINGLEAHIGPTVSDELEASINDLMIRRARRSYLVCDSSKIGHSAFAALATSTFSALITDAGITEDQRLELVEASIPVIVAAAVVNTR</sequence>
<dbReference type="SMART" id="SM01134">
    <property type="entry name" value="DeoRC"/>
    <property type="match status" value="1"/>
</dbReference>
<protein>
    <submittedName>
        <fullName evidence="5">DeoR/GlpR family DNA-binding transcription regulator</fullName>
    </submittedName>
</protein>
<dbReference type="SUPFAM" id="SSF46785">
    <property type="entry name" value="Winged helix' DNA-binding domain"/>
    <property type="match status" value="1"/>
</dbReference>
<dbReference type="InterPro" id="IPR018356">
    <property type="entry name" value="Tscrpt_reg_HTH_DeoR_CS"/>
</dbReference>
<evidence type="ECO:0000256" key="2">
    <source>
        <dbReference type="ARBA" id="ARBA00023125"/>
    </source>
</evidence>
<evidence type="ECO:0000259" key="4">
    <source>
        <dbReference type="PROSITE" id="PS51000"/>
    </source>
</evidence>
<keyword evidence="1" id="KW-0805">Transcription regulation</keyword>
<keyword evidence="2 5" id="KW-0238">DNA-binding</keyword>
<dbReference type="PRINTS" id="PR00037">
    <property type="entry name" value="HTHLACR"/>
</dbReference>
<dbReference type="Pfam" id="PF08220">
    <property type="entry name" value="HTH_DeoR"/>
    <property type="match status" value="1"/>
</dbReference>
<dbReference type="PROSITE" id="PS00894">
    <property type="entry name" value="HTH_DEOR_1"/>
    <property type="match status" value="1"/>
</dbReference>
<name>A0ABP9TMS3_9MICC</name>
<evidence type="ECO:0000313" key="5">
    <source>
        <dbReference type="EMBL" id="GAA5227168.1"/>
    </source>
</evidence>
<gene>
    <name evidence="5" type="ORF">GCM10025778_17010</name>
</gene>
<keyword evidence="3" id="KW-0804">Transcription</keyword>
<dbReference type="Pfam" id="PF00455">
    <property type="entry name" value="DeoRC"/>
    <property type="match status" value="1"/>
</dbReference>
<dbReference type="SUPFAM" id="SSF100950">
    <property type="entry name" value="NagB/RpiA/CoA transferase-like"/>
    <property type="match status" value="1"/>
</dbReference>
<dbReference type="PROSITE" id="PS51000">
    <property type="entry name" value="HTH_DEOR_2"/>
    <property type="match status" value="1"/>
</dbReference>
<comment type="caution">
    <text evidence="5">The sequence shown here is derived from an EMBL/GenBank/DDBJ whole genome shotgun (WGS) entry which is preliminary data.</text>
</comment>
<dbReference type="EMBL" id="BAABLK010000027">
    <property type="protein sequence ID" value="GAA5227168.1"/>
    <property type="molecule type" value="Genomic_DNA"/>
</dbReference>
<dbReference type="InterPro" id="IPR050313">
    <property type="entry name" value="Carb_Metab_HTH_regulators"/>
</dbReference>
<dbReference type="InterPro" id="IPR014036">
    <property type="entry name" value="DeoR-like_C"/>
</dbReference>
<evidence type="ECO:0000313" key="6">
    <source>
        <dbReference type="Proteomes" id="UP001501257"/>
    </source>
</evidence>
<evidence type="ECO:0000256" key="1">
    <source>
        <dbReference type="ARBA" id="ARBA00023015"/>
    </source>
</evidence>
<dbReference type="RefSeq" id="WP_210101592.1">
    <property type="nucleotide sequence ID" value="NZ_BAABLK010000027.1"/>
</dbReference>
<dbReference type="Proteomes" id="UP001501257">
    <property type="component" value="Unassembled WGS sequence"/>
</dbReference>
<accession>A0ABP9TMS3</accession>
<dbReference type="PANTHER" id="PTHR30363">
    <property type="entry name" value="HTH-TYPE TRANSCRIPTIONAL REGULATOR SRLR-RELATED"/>
    <property type="match status" value="1"/>
</dbReference>
<dbReference type="SMART" id="SM00420">
    <property type="entry name" value="HTH_DEOR"/>
    <property type="match status" value="1"/>
</dbReference>
<proteinExistence type="predicted"/>
<reference evidence="6" key="1">
    <citation type="journal article" date="2019" name="Int. J. Syst. Evol. Microbiol.">
        <title>The Global Catalogue of Microorganisms (GCM) 10K type strain sequencing project: providing services to taxonomists for standard genome sequencing and annotation.</title>
        <authorList>
            <consortium name="The Broad Institute Genomics Platform"/>
            <consortium name="The Broad Institute Genome Sequencing Center for Infectious Disease"/>
            <person name="Wu L."/>
            <person name="Ma J."/>
        </authorList>
    </citation>
    <scope>NUCLEOTIDE SEQUENCE [LARGE SCALE GENOMIC DNA]</scope>
    <source>
        <strain evidence="6">JCM 18952</strain>
    </source>
</reference>
<dbReference type="Gene3D" id="1.10.10.10">
    <property type="entry name" value="Winged helix-like DNA-binding domain superfamily/Winged helix DNA-binding domain"/>
    <property type="match status" value="1"/>
</dbReference>
<dbReference type="Gene3D" id="3.40.50.1360">
    <property type="match status" value="1"/>
</dbReference>
<dbReference type="InterPro" id="IPR036390">
    <property type="entry name" value="WH_DNA-bd_sf"/>
</dbReference>
<dbReference type="InterPro" id="IPR001034">
    <property type="entry name" value="DeoR_HTH"/>
</dbReference>
<dbReference type="PANTHER" id="PTHR30363:SF44">
    <property type="entry name" value="AGA OPERON TRANSCRIPTIONAL REPRESSOR-RELATED"/>
    <property type="match status" value="1"/>
</dbReference>